<dbReference type="EMBL" id="KV429058">
    <property type="protein sequence ID" value="KZT69406.1"/>
    <property type="molecule type" value="Genomic_DNA"/>
</dbReference>
<evidence type="ECO:0000313" key="2">
    <source>
        <dbReference type="Proteomes" id="UP000076727"/>
    </source>
</evidence>
<protein>
    <submittedName>
        <fullName evidence="1">Uncharacterized protein</fullName>
    </submittedName>
</protein>
<dbReference type="AlphaFoldDB" id="A0A165QFP6"/>
<dbReference type="OrthoDB" id="10540551at2759"/>
<name>A0A165QFP6_9APHY</name>
<gene>
    <name evidence="1" type="ORF">DAEQUDRAFT_765488</name>
</gene>
<evidence type="ECO:0000313" key="1">
    <source>
        <dbReference type="EMBL" id="KZT69406.1"/>
    </source>
</evidence>
<accession>A0A165QFP6</accession>
<organism evidence="1 2">
    <name type="scientific">Daedalea quercina L-15889</name>
    <dbReference type="NCBI Taxonomy" id="1314783"/>
    <lineage>
        <taxon>Eukaryota</taxon>
        <taxon>Fungi</taxon>
        <taxon>Dikarya</taxon>
        <taxon>Basidiomycota</taxon>
        <taxon>Agaricomycotina</taxon>
        <taxon>Agaricomycetes</taxon>
        <taxon>Polyporales</taxon>
        <taxon>Fomitopsis</taxon>
    </lineage>
</organism>
<reference evidence="1 2" key="1">
    <citation type="journal article" date="2016" name="Mol. Biol. Evol.">
        <title>Comparative Genomics of Early-Diverging Mushroom-Forming Fungi Provides Insights into the Origins of Lignocellulose Decay Capabilities.</title>
        <authorList>
            <person name="Nagy L.G."/>
            <person name="Riley R."/>
            <person name="Tritt A."/>
            <person name="Adam C."/>
            <person name="Daum C."/>
            <person name="Floudas D."/>
            <person name="Sun H."/>
            <person name="Yadav J.S."/>
            <person name="Pangilinan J."/>
            <person name="Larsson K.H."/>
            <person name="Matsuura K."/>
            <person name="Barry K."/>
            <person name="Labutti K."/>
            <person name="Kuo R."/>
            <person name="Ohm R.A."/>
            <person name="Bhattacharya S.S."/>
            <person name="Shirouzu T."/>
            <person name="Yoshinaga Y."/>
            <person name="Martin F.M."/>
            <person name="Grigoriev I.V."/>
            <person name="Hibbett D.S."/>
        </authorList>
    </citation>
    <scope>NUCLEOTIDE SEQUENCE [LARGE SCALE GENOMIC DNA]</scope>
    <source>
        <strain evidence="1 2">L-15889</strain>
    </source>
</reference>
<dbReference type="Proteomes" id="UP000076727">
    <property type="component" value="Unassembled WGS sequence"/>
</dbReference>
<proteinExistence type="predicted"/>
<sequence>MKRTELTPDESNKATGALQYALARENNKRPIVAPHPSLDMDPRAHLRIVIDTADTLHPHTSEDMDAFFDIATPVPAEVEQVPVNYDDGNGSGSGSCTIA</sequence>
<keyword evidence="2" id="KW-1185">Reference proteome</keyword>